<comment type="caution">
    <text evidence="11">The sequence shown here is derived from an EMBL/GenBank/DDBJ whole genome shotgun (WGS) entry which is preliminary data.</text>
</comment>
<gene>
    <name evidence="11" type="ORF">MONAX_5E041649</name>
</gene>
<keyword evidence="4" id="KW-1064">Adaptive immunity</keyword>
<keyword evidence="6" id="KW-1015">Disulfide bond</keyword>
<feature type="domain" description="Immunoglobulin V-set" evidence="10">
    <location>
        <begin position="41"/>
        <end position="75"/>
    </location>
</feature>
<dbReference type="InterPro" id="IPR051896">
    <property type="entry name" value="TCR_alpha_variable"/>
</dbReference>
<dbReference type="Gene3D" id="2.60.40.10">
    <property type="entry name" value="Immunoglobulins"/>
    <property type="match status" value="1"/>
</dbReference>
<keyword evidence="9" id="KW-0391">Immunity</keyword>
<keyword evidence="7" id="KW-0325">Glycoprotein</keyword>
<dbReference type="Pfam" id="PF07686">
    <property type="entry name" value="V-set"/>
    <property type="match status" value="1"/>
</dbReference>
<organism evidence="11 12">
    <name type="scientific">Marmota monax</name>
    <name type="common">Woodchuck</name>
    <dbReference type="NCBI Taxonomy" id="9995"/>
    <lineage>
        <taxon>Eukaryota</taxon>
        <taxon>Metazoa</taxon>
        <taxon>Chordata</taxon>
        <taxon>Craniata</taxon>
        <taxon>Vertebrata</taxon>
        <taxon>Euteleostomi</taxon>
        <taxon>Mammalia</taxon>
        <taxon>Eutheria</taxon>
        <taxon>Euarchontoglires</taxon>
        <taxon>Glires</taxon>
        <taxon>Rodentia</taxon>
        <taxon>Sciuromorpha</taxon>
        <taxon>Sciuridae</taxon>
        <taxon>Xerinae</taxon>
        <taxon>Marmotini</taxon>
        <taxon>Marmota</taxon>
    </lineage>
</organism>
<dbReference type="InterPro" id="IPR036179">
    <property type="entry name" value="Ig-like_dom_sf"/>
</dbReference>
<evidence type="ECO:0000256" key="3">
    <source>
        <dbReference type="ARBA" id="ARBA00022729"/>
    </source>
</evidence>
<keyword evidence="3" id="KW-0732">Signal</keyword>
<dbReference type="PANTHER" id="PTHR19339">
    <property type="entry name" value="T CELL RECEPTOR ALPHA VARIABLE 39"/>
    <property type="match status" value="1"/>
</dbReference>
<dbReference type="GO" id="GO:0042101">
    <property type="term" value="C:T cell receptor complex"/>
    <property type="evidence" value="ECO:0007669"/>
    <property type="project" value="UniProtKB-KW"/>
</dbReference>
<evidence type="ECO:0000256" key="6">
    <source>
        <dbReference type="ARBA" id="ARBA00023157"/>
    </source>
</evidence>
<dbReference type="Proteomes" id="UP000335636">
    <property type="component" value="Unassembled WGS sequence"/>
</dbReference>
<accession>A0A5E4CAB2</accession>
<keyword evidence="5" id="KW-0472">Membrane</keyword>
<evidence type="ECO:0000313" key="12">
    <source>
        <dbReference type="Proteomes" id="UP000335636"/>
    </source>
</evidence>
<dbReference type="PANTHER" id="PTHR19339:SF5">
    <property type="entry name" value="IG-LIKE DOMAIN-CONTAINING PROTEIN"/>
    <property type="match status" value="1"/>
</dbReference>
<keyword evidence="9" id="KW-1279">T cell receptor</keyword>
<dbReference type="EMBL" id="CABDUW010000997">
    <property type="protein sequence ID" value="VTJ77772.1"/>
    <property type="molecule type" value="Genomic_DNA"/>
</dbReference>
<evidence type="ECO:0000259" key="10">
    <source>
        <dbReference type="Pfam" id="PF07686"/>
    </source>
</evidence>
<dbReference type="SUPFAM" id="SSF48726">
    <property type="entry name" value="Immunoglobulin"/>
    <property type="match status" value="1"/>
</dbReference>
<sequence length="108" mass="11794">MDYISGSFCVSSAHFTIQSPFHQYDDIDATRCRVNSQQEEESPRVLSVQEGENATMNCSYKSSTTTLQWYRQDSASQAADAATYFCATDAQRSAGTCSPDANPARAAS</sequence>
<dbReference type="GO" id="GO:0002250">
    <property type="term" value="P:adaptive immune response"/>
    <property type="evidence" value="ECO:0007669"/>
    <property type="project" value="UniProtKB-KW"/>
</dbReference>
<dbReference type="InterPro" id="IPR013783">
    <property type="entry name" value="Ig-like_fold"/>
</dbReference>
<evidence type="ECO:0000256" key="4">
    <source>
        <dbReference type="ARBA" id="ARBA00023130"/>
    </source>
</evidence>
<evidence type="ECO:0000256" key="9">
    <source>
        <dbReference type="ARBA" id="ARBA00043266"/>
    </source>
</evidence>
<evidence type="ECO:0000256" key="1">
    <source>
        <dbReference type="ARBA" id="ARBA00004236"/>
    </source>
</evidence>
<evidence type="ECO:0000256" key="2">
    <source>
        <dbReference type="ARBA" id="ARBA00022475"/>
    </source>
</evidence>
<keyword evidence="12" id="KW-1185">Reference proteome</keyword>
<keyword evidence="2" id="KW-1003">Cell membrane</keyword>
<evidence type="ECO:0000256" key="8">
    <source>
        <dbReference type="ARBA" id="ARBA00038651"/>
    </source>
</evidence>
<comment type="subunit">
    <text evidence="8">Alpha-beta TR is a heterodimer composed of an alpha and beta chain; disulfide-linked. The alpha-beta TR is associated with the transmembrane signaling CD3 coreceptor proteins to form the TR-CD3 (TcR or TCR). The assembly of alpha-beta TR heterodimers with CD3 occurs in the endoplasmic reticulum where a single alpha-beta TR heterodimer associates with one CD3D-CD3E heterodimer, one CD3G-CD3E heterodimer and one CD247 homodimer forming a stable octameric structure. CD3D-CD3E and CD3G-CD3E heterodimers preferentially associate with TR alpha and TR beta chains, respectively. The association of the CD247 homodimer is the last step of TcR assembly in the endoplasmic reticulum and is required for transport to the cell surface.</text>
</comment>
<name>A0A5E4CAB2_MARMO</name>
<proteinExistence type="predicted"/>
<evidence type="ECO:0000256" key="5">
    <source>
        <dbReference type="ARBA" id="ARBA00023136"/>
    </source>
</evidence>
<evidence type="ECO:0000256" key="7">
    <source>
        <dbReference type="ARBA" id="ARBA00023180"/>
    </source>
</evidence>
<comment type="subcellular location">
    <subcellularLocation>
        <location evidence="1">Cell membrane</location>
    </subcellularLocation>
</comment>
<dbReference type="InterPro" id="IPR013106">
    <property type="entry name" value="Ig_V-set"/>
</dbReference>
<protein>
    <recommendedName>
        <fullName evidence="10">Immunoglobulin V-set domain-containing protein</fullName>
    </recommendedName>
</protein>
<reference evidence="11" key="1">
    <citation type="submission" date="2019-04" db="EMBL/GenBank/DDBJ databases">
        <authorList>
            <person name="Alioto T."/>
            <person name="Alioto T."/>
        </authorList>
    </citation>
    <scope>NUCLEOTIDE SEQUENCE [LARGE SCALE GENOMIC DNA]</scope>
</reference>
<evidence type="ECO:0000313" key="11">
    <source>
        <dbReference type="EMBL" id="VTJ77772.1"/>
    </source>
</evidence>
<dbReference type="AlphaFoldDB" id="A0A5E4CAB2"/>